<name>A0A6L2MGK7_TANCI</name>
<evidence type="ECO:0000313" key="2">
    <source>
        <dbReference type="EMBL" id="GEU73111.1"/>
    </source>
</evidence>
<dbReference type="EMBL" id="BKCJ010006625">
    <property type="protein sequence ID" value="GEU73111.1"/>
    <property type="molecule type" value="Genomic_DNA"/>
</dbReference>
<gene>
    <name evidence="2" type="ORF">Tci_045089</name>
</gene>
<dbReference type="PANTHER" id="PTHR33223:SF11">
    <property type="entry name" value="ELEMENT PROTEIN, PUTATIVE-RELATED"/>
    <property type="match status" value="1"/>
</dbReference>
<dbReference type="PANTHER" id="PTHR33223">
    <property type="entry name" value="CCHC-TYPE DOMAIN-CONTAINING PROTEIN"/>
    <property type="match status" value="1"/>
</dbReference>
<protein>
    <recommendedName>
        <fullName evidence="1">Retrotransposon gag domain-containing protein</fullName>
    </recommendedName>
</protein>
<proteinExistence type="predicted"/>
<evidence type="ECO:0000259" key="1">
    <source>
        <dbReference type="Pfam" id="PF03732"/>
    </source>
</evidence>
<dbReference type="Pfam" id="PF03732">
    <property type="entry name" value="Retrotrans_gag"/>
    <property type="match status" value="1"/>
</dbReference>
<feature type="domain" description="Retrotransposon gag" evidence="1">
    <location>
        <begin position="4"/>
        <end position="96"/>
    </location>
</feature>
<dbReference type="AlphaFoldDB" id="A0A6L2MGK7"/>
<reference evidence="2" key="1">
    <citation type="journal article" date="2019" name="Sci. Rep.">
        <title>Draft genome of Tanacetum cinerariifolium, the natural source of mosquito coil.</title>
        <authorList>
            <person name="Yamashiro T."/>
            <person name="Shiraishi A."/>
            <person name="Satake H."/>
            <person name="Nakayama K."/>
        </authorList>
    </citation>
    <scope>NUCLEOTIDE SEQUENCE</scope>
</reference>
<comment type="caution">
    <text evidence="2">The sequence shown here is derived from an EMBL/GenBank/DDBJ whole genome shotgun (WGS) entry which is preliminary data.</text>
</comment>
<accession>A0A6L2MGK7</accession>
<organism evidence="2">
    <name type="scientific">Tanacetum cinerariifolium</name>
    <name type="common">Dalmatian daisy</name>
    <name type="synonym">Chrysanthemum cinerariifolium</name>
    <dbReference type="NCBI Taxonomy" id="118510"/>
    <lineage>
        <taxon>Eukaryota</taxon>
        <taxon>Viridiplantae</taxon>
        <taxon>Streptophyta</taxon>
        <taxon>Embryophyta</taxon>
        <taxon>Tracheophyta</taxon>
        <taxon>Spermatophyta</taxon>
        <taxon>Magnoliopsida</taxon>
        <taxon>eudicotyledons</taxon>
        <taxon>Gunneridae</taxon>
        <taxon>Pentapetalae</taxon>
        <taxon>asterids</taxon>
        <taxon>campanulids</taxon>
        <taxon>Asterales</taxon>
        <taxon>Asteraceae</taxon>
        <taxon>Asteroideae</taxon>
        <taxon>Anthemideae</taxon>
        <taxon>Anthemidinae</taxon>
        <taxon>Tanacetum</taxon>
    </lineage>
</organism>
<dbReference type="InterPro" id="IPR005162">
    <property type="entry name" value="Retrotrans_gag_dom"/>
</dbReference>
<sequence>MTMVFPSTLKVKAKKWMKRLPTRTITTWELLKKAFLEDYRPPGKTIMQIETIRGFWQEIKKPMYYAWEWFNELLFKYPKHKLNEHEHLQILYLGLDVETRRVLDFRGLIPRMRPSQGLEAIKELVGHSFEVLPEKDKEEEVEVGKTDEEIWVQKRIVESYVPPIPFPERPHGLIFAQPVEGYEPSNDEIVNVSLWDEEKIVVEMSYGVARGHQLQPGYSFDNLESGIDKNPALFAASITTEEKNPKS</sequence>